<keyword evidence="2" id="KW-1185">Reference proteome</keyword>
<gene>
    <name evidence="1" type="ORF">Cgig2_006350</name>
</gene>
<evidence type="ECO:0000313" key="1">
    <source>
        <dbReference type="EMBL" id="KAJ8428676.1"/>
    </source>
</evidence>
<dbReference type="AlphaFoldDB" id="A0A9Q1JPL8"/>
<dbReference type="Proteomes" id="UP001153076">
    <property type="component" value="Unassembled WGS sequence"/>
</dbReference>
<proteinExistence type="predicted"/>
<reference evidence="1" key="1">
    <citation type="submission" date="2022-04" db="EMBL/GenBank/DDBJ databases">
        <title>Carnegiea gigantea Genome sequencing and assembly v2.</title>
        <authorList>
            <person name="Copetti D."/>
            <person name="Sanderson M.J."/>
            <person name="Burquez A."/>
            <person name="Wojciechowski M.F."/>
        </authorList>
    </citation>
    <scope>NUCLEOTIDE SEQUENCE</scope>
    <source>
        <strain evidence="1">SGP5-SGP5p</strain>
        <tissue evidence="1">Aerial part</tissue>
    </source>
</reference>
<accession>A0A9Q1JPL8</accession>
<evidence type="ECO:0000313" key="2">
    <source>
        <dbReference type="Proteomes" id="UP001153076"/>
    </source>
</evidence>
<sequence>MGTKGALGSWPQAAPLGLPRPLPRFDLGVATRYAHDSHIPEMVQTIFYAMVVDNAAKLGLFHQLTMDYIDRRLRRAQASRRANPLLGAMPPGGPMGRRVSSFPTFRDTTHAAEYVKDNIRWSMRESSSLRLNLLSLHFVAFCPEFDHTVAMQFAHAAHIPEMVQAIFYAMVINDTAEPRLLSRETMGSLMLDLKELRWDIIEAWMLFVEERLRGAQVPRLVETVYNPWSRPEVTSRLRDAPLPSSDEE</sequence>
<organism evidence="1 2">
    <name type="scientific">Carnegiea gigantea</name>
    <dbReference type="NCBI Taxonomy" id="171969"/>
    <lineage>
        <taxon>Eukaryota</taxon>
        <taxon>Viridiplantae</taxon>
        <taxon>Streptophyta</taxon>
        <taxon>Embryophyta</taxon>
        <taxon>Tracheophyta</taxon>
        <taxon>Spermatophyta</taxon>
        <taxon>Magnoliopsida</taxon>
        <taxon>eudicotyledons</taxon>
        <taxon>Gunneridae</taxon>
        <taxon>Pentapetalae</taxon>
        <taxon>Caryophyllales</taxon>
        <taxon>Cactineae</taxon>
        <taxon>Cactaceae</taxon>
        <taxon>Cactoideae</taxon>
        <taxon>Echinocereeae</taxon>
        <taxon>Carnegiea</taxon>
    </lineage>
</organism>
<name>A0A9Q1JPL8_9CARY</name>
<comment type="caution">
    <text evidence="1">The sequence shown here is derived from an EMBL/GenBank/DDBJ whole genome shotgun (WGS) entry which is preliminary data.</text>
</comment>
<dbReference type="EMBL" id="JAKOGI010000982">
    <property type="protein sequence ID" value="KAJ8428676.1"/>
    <property type="molecule type" value="Genomic_DNA"/>
</dbReference>
<protein>
    <submittedName>
        <fullName evidence="1">Uncharacterized protein</fullName>
    </submittedName>
</protein>